<protein>
    <submittedName>
        <fullName evidence="4">EamA family transporter</fullName>
    </submittedName>
</protein>
<keyword evidence="2" id="KW-0812">Transmembrane</keyword>
<evidence type="ECO:0000313" key="4">
    <source>
        <dbReference type="EMBL" id="MBC5710061.1"/>
    </source>
</evidence>
<feature type="transmembrane region" description="Helical" evidence="2">
    <location>
        <begin position="65"/>
        <end position="84"/>
    </location>
</feature>
<dbReference type="InterPro" id="IPR000620">
    <property type="entry name" value="EamA_dom"/>
</dbReference>
<dbReference type="InterPro" id="IPR037185">
    <property type="entry name" value="EmrE-like"/>
</dbReference>
<comment type="similarity">
    <text evidence="1">Belongs to the EamA transporter family.</text>
</comment>
<feature type="transmembrane region" description="Helical" evidence="2">
    <location>
        <begin position="12"/>
        <end position="32"/>
    </location>
</feature>
<keyword evidence="2" id="KW-0472">Membrane</keyword>
<keyword evidence="5" id="KW-1185">Reference proteome</keyword>
<evidence type="ECO:0000256" key="1">
    <source>
        <dbReference type="ARBA" id="ARBA00007362"/>
    </source>
</evidence>
<keyword evidence="2" id="KW-1133">Transmembrane helix</keyword>
<evidence type="ECO:0000259" key="3">
    <source>
        <dbReference type="Pfam" id="PF00892"/>
    </source>
</evidence>
<organism evidence="4 5">
    <name type="scientific">Hungatella hominis</name>
    <dbReference type="NCBI Taxonomy" id="2763050"/>
    <lineage>
        <taxon>Bacteria</taxon>
        <taxon>Bacillati</taxon>
        <taxon>Bacillota</taxon>
        <taxon>Clostridia</taxon>
        <taxon>Lachnospirales</taxon>
        <taxon>Lachnospiraceae</taxon>
        <taxon>Hungatella</taxon>
    </lineage>
</organism>
<evidence type="ECO:0000313" key="5">
    <source>
        <dbReference type="Proteomes" id="UP000634672"/>
    </source>
</evidence>
<dbReference type="SUPFAM" id="SSF103481">
    <property type="entry name" value="Multidrug resistance efflux transporter EmrE"/>
    <property type="match status" value="1"/>
</dbReference>
<feature type="transmembrane region" description="Helical" evidence="2">
    <location>
        <begin position="38"/>
        <end position="58"/>
    </location>
</feature>
<dbReference type="Gene3D" id="1.10.3730.20">
    <property type="match status" value="1"/>
</dbReference>
<comment type="caution">
    <text evidence="4">The sequence shown here is derived from an EMBL/GenBank/DDBJ whole genome shotgun (WGS) entry which is preliminary data.</text>
</comment>
<feature type="domain" description="EamA" evidence="3">
    <location>
        <begin position="20"/>
        <end position="108"/>
    </location>
</feature>
<gene>
    <name evidence="4" type="ORF">H8S75_19055</name>
</gene>
<accession>A0ABR7HAA8</accession>
<dbReference type="EMBL" id="JACOPB010000009">
    <property type="protein sequence ID" value="MBC5710061.1"/>
    <property type="molecule type" value="Genomic_DNA"/>
</dbReference>
<sequence>MIESIKKNKTGILLMCCSSVCVCLGQLFWKLSTGGQTSFLFVGFLLYGLGALVMMVAYRFGSLSVLQPMLSLNYVFSIVLSAFVLKETITLLKCIGVLIIISGVILIAGGDES</sequence>
<evidence type="ECO:0000256" key="2">
    <source>
        <dbReference type="SAM" id="Phobius"/>
    </source>
</evidence>
<dbReference type="Proteomes" id="UP000634672">
    <property type="component" value="Unassembled WGS sequence"/>
</dbReference>
<dbReference type="Pfam" id="PF00892">
    <property type="entry name" value="EamA"/>
    <property type="match status" value="1"/>
</dbReference>
<reference evidence="4 5" key="1">
    <citation type="submission" date="2020-08" db="EMBL/GenBank/DDBJ databases">
        <title>Genome public.</title>
        <authorList>
            <person name="Liu C."/>
            <person name="Sun Q."/>
        </authorList>
    </citation>
    <scope>NUCLEOTIDE SEQUENCE [LARGE SCALE GENOMIC DNA]</scope>
    <source>
        <strain evidence="4 5">NSJ-66</strain>
    </source>
</reference>
<dbReference type="RefSeq" id="WP_187022995.1">
    <property type="nucleotide sequence ID" value="NZ_JACOPB010000009.1"/>
</dbReference>
<name>A0ABR7HAA8_9FIRM</name>
<proteinExistence type="inferred from homology"/>
<feature type="transmembrane region" description="Helical" evidence="2">
    <location>
        <begin position="90"/>
        <end position="109"/>
    </location>
</feature>